<feature type="compositionally biased region" description="Basic residues" evidence="1">
    <location>
        <begin position="147"/>
        <end position="157"/>
    </location>
</feature>
<dbReference type="OMA" id="RRFPERM"/>
<dbReference type="KEGG" id="hazt:108672829"/>
<accession>A0A8B7NSP7</accession>
<dbReference type="OrthoDB" id="203339at2759"/>
<feature type="compositionally biased region" description="Basic residues" evidence="1">
    <location>
        <begin position="116"/>
        <end position="127"/>
    </location>
</feature>
<dbReference type="InterPro" id="IPR050181">
    <property type="entry name" value="Cold_shock_domain"/>
</dbReference>
<feature type="compositionally biased region" description="Low complexity" evidence="1">
    <location>
        <begin position="270"/>
        <end position="283"/>
    </location>
</feature>
<feature type="region of interest" description="Disordered" evidence="1">
    <location>
        <begin position="116"/>
        <end position="157"/>
    </location>
</feature>
<dbReference type="PROSITE" id="PS51857">
    <property type="entry name" value="CSD_2"/>
    <property type="match status" value="1"/>
</dbReference>
<feature type="compositionally biased region" description="Basic and acidic residues" evidence="1">
    <location>
        <begin position="257"/>
        <end position="266"/>
    </location>
</feature>
<dbReference type="GeneID" id="108672829"/>
<dbReference type="Gene3D" id="2.40.50.140">
    <property type="entry name" value="Nucleic acid-binding proteins"/>
    <property type="match status" value="1"/>
</dbReference>
<name>A0A8B7NSP7_HYAAZ</name>
<dbReference type="Pfam" id="PF00313">
    <property type="entry name" value="CSD"/>
    <property type="match status" value="1"/>
</dbReference>
<dbReference type="InterPro" id="IPR012340">
    <property type="entry name" value="NA-bd_OB-fold"/>
</dbReference>
<evidence type="ECO:0000259" key="2">
    <source>
        <dbReference type="PROSITE" id="PS51857"/>
    </source>
</evidence>
<dbReference type="PROSITE" id="PS00352">
    <property type="entry name" value="CSD_1"/>
    <property type="match status" value="1"/>
</dbReference>
<dbReference type="InterPro" id="IPR019844">
    <property type="entry name" value="CSD_CS"/>
</dbReference>
<dbReference type="GO" id="GO:0003676">
    <property type="term" value="F:nucleic acid binding"/>
    <property type="evidence" value="ECO:0007669"/>
    <property type="project" value="InterPro"/>
</dbReference>
<keyword evidence="3" id="KW-1185">Reference proteome</keyword>
<reference evidence="4" key="1">
    <citation type="submission" date="2025-08" db="UniProtKB">
        <authorList>
            <consortium name="RefSeq"/>
        </authorList>
    </citation>
    <scope>IDENTIFICATION</scope>
    <source>
        <tissue evidence="4">Whole organism</tissue>
    </source>
</reference>
<dbReference type="FunFam" id="2.40.50.140:FF:000054">
    <property type="entry name" value="Nuclease-sensitive element-binding protein 1"/>
    <property type="match status" value="1"/>
</dbReference>
<protein>
    <submittedName>
        <fullName evidence="4">Y-box factor homolog</fullName>
    </submittedName>
</protein>
<dbReference type="AlphaFoldDB" id="A0A8B7NSP7"/>
<evidence type="ECO:0000313" key="4">
    <source>
        <dbReference type="RefSeq" id="XP_018016056.1"/>
    </source>
</evidence>
<dbReference type="PANTHER" id="PTHR11544">
    <property type="entry name" value="COLD SHOCK DOMAIN CONTAINING PROTEINS"/>
    <property type="match status" value="1"/>
</dbReference>
<evidence type="ECO:0000313" key="3">
    <source>
        <dbReference type="Proteomes" id="UP000694843"/>
    </source>
</evidence>
<dbReference type="RefSeq" id="XP_018016056.1">
    <property type="nucleotide sequence ID" value="XM_018160567.2"/>
</dbReference>
<dbReference type="PRINTS" id="PR00050">
    <property type="entry name" value="COLDSHOCK"/>
</dbReference>
<gene>
    <name evidence="4" type="primary">LOC108672829</name>
</gene>
<feature type="region of interest" description="Disordered" evidence="1">
    <location>
        <begin position="241"/>
        <end position="288"/>
    </location>
</feature>
<organism evidence="3 4">
    <name type="scientific">Hyalella azteca</name>
    <name type="common">Amphipod</name>
    <dbReference type="NCBI Taxonomy" id="294128"/>
    <lineage>
        <taxon>Eukaryota</taxon>
        <taxon>Metazoa</taxon>
        <taxon>Ecdysozoa</taxon>
        <taxon>Arthropoda</taxon>
        <taxon>Crustacea</taxon>
        <taxon>Multicrustacea</taxon>
        <taxon>Malacostraca</taxon>
        <taxon>Eumalacostraca</taxon>
        <taxon>Peracarida</taxon>
        <taxon>Amphipoda</taxon>
        <taxon>Senticaudata</taxon>
        <taxon>Talitrida</taxon>
        <taxon>Talitroidea</taxon>
        <taxon>Hyalellidae</taxon>
        <taxon>Hyalella</taxon>
    </lineage>
</organism>
<sequence length="302" mass="32736">MSEPEKTEIIEEIKNEKALETEKKLIAAKVSGTVKWFNVRSGYGFINRNDTKEDVFVHQSAIVKNNPRKCVRSVGDGENVEFDVVVGEKGNEAANVTGPEGECVIGSRYAADKPRGYRGRGGYRRGGPRTNGIENDGYEEGGEMMRGRGRGGRYRGRGRPRFFRGYASYAYGGYGRGGRQLQYCDMPDDVMMMPMRGRGGFRGRGRGRGGFYYSGPVYMSDMGKGMRGGYGGPMVYRGSNYRRGGRGRGARGAFNETKGKPKKAEGSSDEGQQAGAGESAAPAVKSVPAITAIENTTAESVA</sequence>
<proteinExistence type="predicted"/>
<dbReference type="SMART" id="SM00357">
    <property type="entry name" value="CSP"/>
    <property type="match status" value="1"/>
</dbReference>
<dbReference type="SUPFAM" id="SSF50249">
    <property type="entry name" value="Nucleic acid-binding proteins"/>
    <property type="match status" value="1"/>
</dbReference>
<feature type="domain" description="CSD" evidence="2">
    <location>
        <begin position="29"/>
        <end position="98"/>
    </location>
</feature>
<dbReference type="InterPro" id="IPR011129">
    <property type="entry name" value="CSD"/>
</dbReference>
<dbReference type="Proteomes" id="UP000694843">
    <property type="component" value="Unplaced"/>
</dbReference>
<dbReference type="InterPro" id="IPR002059">
    <property type="entry name" value="CSP_DNA-bd"/>
</dbReference>
<dbReference type="CDD" id="cd04458">
    <property type="entry name" value="CSP_CDS"/>
    <property type="match status" value="1"/>
</dbReference>
<evidence type="ECO:0000256" key="1">
    <source>
        <dbReference type="SAM" id="MobiDB-lite"/>
    </source>
</evidence>